<sequence length="103" mass="11390">MSKILETIRLEAEFNKELLTAEIQLSCGNPINHKIDASKLERLQAIISDANKLSKILTGEATSATDYTYPPTEFPKLISQIISHKENNSLTFTLNNGVAMQAV</sequence>
<organism evidence="1 2">
    <name type="scientific">Candidatus Rickettsia kedanie</name>
    <dbReference type="NCBI Taxonomy" id="3115352"/>
    <lineage>
        <taxon>Bacteria</taxon>
        <taxon>Pseudomonadati</taxon>
        <taxon>Pseudomonadota</taxon>
        <taxon>Alphaproteobacteria</taxon>
        <taxon>Rickettsiales</taxon>
        <taxon>Rickettsiaceae</taxon>
        <taxon>Rickettsieae</taxon>
        <taxon>Rickettsia</taxon>
        <taxon>spotted fever group</taxon>
    </lineage>
</organism>
<name>A0ABP9TWC4_9RICK</name>
<proteinExistence type="predicted"/>
<gene>
    <name evidence="1" type="ORF">KNCP2_08360</name>
</gene>
<dbReference type="RefSeq" id="WP_412708203.1">
    <property type="nucleotide sequence ID" value="NZ_BAABMM010000034.1"/>
</dbReference>
<comment type="caution">
    <text evidence="1">The sequence shown here is derived from an EMBL/GenBank/DDBJ whole genome shotgun (WGS) entry which is preliminary data.</text>
</comment>
<keyword evidence="2" id="KW-1185">Reference proteome</keyword>
<reference evidence="1 2" key="1">
    <citation type="journal article" date="2024" name="Microbiol. Immunol.">
        <title>Discovery of a novel spotted fever group Rickettsia, 'Candidatus Rickettsia kedanie,' in unfed larval chigger mites, Leptotrombidium scutellare.</title>
        <authorList>
            <person name="Ogawa M."/>
            <person name="Matsutani M."/>
            <person name="Katayama T."/>
            <person name="Takada N."/>
            <person name="Noda S."/>
            <person name="Takahashi M."/>
            <person name="Kageyama D."/>
            <person name="Hanaoka N."/>
            <person name="Ebihara H."/>
        </authorList>
    </citation>
    <scope>NUCLEOTIDE SEQUENCE [LARGE SCALE GENOMIC DNA]</scope>
    <source>
        <strain evidence="1 2">KNCP2-13</strain>
    </source>
</reference>
<evidence type="ECO:0000313" key="2">
    <source>
        <dbReference type="Proteomes" id="UP001628124"/>
    </source>
</evidence>
<dbReference type="EMBL" id="BAABMM010000034">
    <property type="protein sequence ID" value="GAA5252548.1"/>
    <property type="molecule type" value="Genomic_DNA"/>
</dbReference>
<evidence type="ECO:0000313" key="1">
    <source>
        <dbReference type="EMBL" id="GAA5252548.1"/>
    </source>
</evidence>
<dbReference type="Proteomes" id="UP001628124">
    <property type="component" value="Unassembled WGS sequence"/>
</dbReference>
<accession>A0ABP9TWC4</accession>
<protein>
    <submittedName>
        <fullName evidence="1">Uncharacterized protein</fullName>
    </submittedName>
</protein>